<dbReference type="OMA" id="PTNQEYK"/>
<feature type="compositionally biased region" description="Pro residues" evidence="3">
    <location>
        <begin position="1"/>
        <end position="17"/>
    </location>
</feature>
<dbReference type="GO" id="GO:0031047">
    <property type="term" value="P:regulatory ncRNA-mediated gene silencing"/>
    <property type="evidence" value="ECO:0000318"/>
    <property type="project" value="GO_Central"/>
</dbReference>
<dbReference type="InterPro" id="IPR032472">
    <property type="entry name" value="ArgoL2"/>
</dbReference>
<dbReference type="GO" id="GO:0004521">
    <property type="term" value="F:RNA endonuclease activity"/>
    <property type="evidence" value="ECO:0000318"/>
    <property type="project" value="GO_Central"/>
</dbReference>
<dbReference type="Pfam" id="PF16488">
    <property type="entry name" value="ArgoL2"/>
    <property type="match status" value="1"/>
</dbReference>
<dbReference type="Gene3D" id="2.170.260.10">
    <property type="entry name" value="paz domain"/>
    <property type="match status" value="1"/>
</dbReference>
<accession>A0A2R6WQU9</accession>
<feature type="compositionally biased region" description="Low complexity" evidence="3">
    <location>
        <begin position="47"/>
        <end position="72"/>
    </location>
</feature>
<dbReference type="SUPFAM" id="SSF101690">
    <property type="entry name" value="PAZ domain"/>
    <property type="match status" value="1"/>
</dbReference>
<name>A0A2R6WQU9_MARPO</name>
<dbReference type="CDD" id="cd02846">
    <property type="entry name" value="PAZ_argonaute_like"/>
    <property type="match status" value="1"/>
</dbReference>
<dbReference type="Proteomes" id="UP000244005">
    <property type="component" value="Unassembled WGS sequence"/>
</dbReference>
<dbReference type="InterPro" id="IPR032474">
    <property type="entry name" value="Argonaute_N"/>
</dbReference>
<dbReference type="Pfam" id="PF08699">
    <property type="entry name" value="ArgoL1"/>
    <property type="match status" value="1"/>
</dbReference>
<feature type="region of interest" description="Disordered" evidence="3">
    <location>
        <begin position="1"/>
        <end position="75"/>
    </location>
</feature>
<sequence length="943" mass="105352">MDNPHNLPPPPPLPPSMRPGASSSSSAPNTGQGATLTPGLPGPPPTRGVSGPPQRPSSGRPSGPPGSSSSSSAHSLAIAKQYPQMRRNGLGMKGMKCELDVNHFKVKFNPRDDVYHYNVTIDPPTKKVVSRKIMMKLYEIYGEKTLMGKKFAYDGEKSLFSVGSLDFNSREFQVSLEDDPGRGPRRINVVREEYADDEDGRAAQRRRAGGRDFRVQIEFAAKVNMKAIDLVLKGERDDTAQDALRVLDIVLREHAARRSYLLIRDCYFHKSLGPVGEIGEGVQSWRGYHVSFRPTSGNCLTLNFDLSTTTLIKPLPVLLFIQEHCKKEVRNFRDADWQKAKRVLKGLQVETYSGRKEKILGFSPQACDVTSFAKKMKNAAGDVVESVDITVADYFIKERNLTLKYTNLPCLDVGRASKPVYLPIELCKLVEGQRYKRNLNGIQRKNHIDQARQGPDERRKIVQDAMDVNDYNSDELVTEFNVQIDKKMARVQGRVLEPPSLTFGNKEEKPMNGRWNFNSKKMKVAVTIDKWAVANFGRVPVDALATQLRAVCAQKGMTLSQAVIVNENRNMSNRSAEDRVADMLYQQLKVHQPQFVLAILPEKSSELYAPFKKICETVIGIVTQCIVPPRNVKDQYLTNVALKINLKWGGYNTVLTQEEKRLLPKVSAVPTVIFGLDVSHGSPGDANSPSIAAAVASMNWPFMSQYAPRVRAQAPKTEMIEGLYEEIDGKPGGMVMELLKEFYSTCQGSIKDRKPQQIIIYRDGVSESQFEQVIEKELIAFKKACRALEPNQDYNPGITLVVVQKRHHTRFFPAKGGGNVKPGTVVDTDVCHPRDNDFFLMSHNGLIGTTRPTHYHVLYDEIGFTPDELQHLTHCLCYSYARCTTAVSVAAPAYYAHLAAQHCRNFVDSDSSGSESSSMTARAGRVHRLPALKPQLNKKMFYA</sequence>
<evidence type="ECO:0000256" key="1">
    <source>
        <dbReference type="ARBA" id="ARBA00008201"/>
    </source>
</evidence>
<dbReference type="InterPro" id="IPR036085">
    <property type="entry name" value="PAZ_dom_sf"/>
</dbReference>
<dbReference type="Pfam" id="PF02171">
    <property type="entry name" value="Piwi"/>
    <property type="match status" value="1"/>
</dbReference>
<evidence type="ECO:0000259" key="4">
    <source>
        <dbReference type="PROSITE" id="PS50821"/>
    </source>
</evidence>
<dbReference type="OrthoDB" id="10252740at2759"/>
<evidence type="ECO:0000256" key="2">
    <source>
        <dbReference type="ARBA" id="ARBA00023158"/>
    </source>
</evidence>
<dbReference type="GO" id="GO:0005634">
    <property type="term" value="C:nucleus"/>
    <property type="evidence" value="ECO:0000318"/>
    <property type="project" value="GO_Central"/>
</dbReference>
<dbReference type="InterPro" id="IPR012337">
    <property type="entry name" value="RNaseH-like_sf"/>
</dbReference>
<dbReference type="GO" id="GO:0005737">
    <property type="term" value="C:cytoplasm"/>
    <property type="evidence" value="ECO:0000318"/>
    <property type="project" value="GO_Central"/>
</dbReference>
<dbReference type="SMART" id="SM00949">
    <property type="entry name" value="PAZ"/>
    <property type="match status" value="1"/>
</dbReference>
<dbReference type="InterPro" id="IPR003165">
    <property type="entry name" value="Piwi"/>
</dbReference>
<evidence type="ECO:0000259" key="5">
    <source>
        <dbReference type="PROSITE" id="PS50822"/>
    </source>
</evidence>
<feature type="domain" description="PAZ" evidence="4">
    <location>
        <begin position="316"/>
        <end position="431"/>
    </location>
</feature>
<dbReference type="GO" id="GO:0003723">
    <property type="term" value="F:RNA binding"/>
    <property type="evidence" value="ECO:0000318"/>
    <property type="project" value="GO_Central"/>
</dbReference>
<feature type="domain" description="Piwi" evidence="5">
    <location>
        <begin position="595"/>
        <end position="908"/>
    </location>
</feature>
<dbReference type="Gene3D" id="3.30.420.10">
    <property type="entry name" value="Ribonuclease H-like superfamily/Ribonuclease H"/>
    <property type="match status" value="1"/>
</dbReference>
<dbReference type="EMBL" id="KZ772737">
    <property type="protein sequence ID" value="PTQ36249.1"/>
    <property type="molecule type" value="Genomic_DNA"/>
</dbReference>
<proteinExistence type="inferred from homology"/>
<dbReference type="Pfam" id="PF16486">
    <property type="entry name" value="ArgoN"/>
    <property type="match status" value="1"/>
</dbReference>
<keyword evidence="7" id="KW-1185">Reference proteome</keyword>
<dbReference type="PROSITE" id="PS50822">
    <property type="entry name" value="PIWI"/>
    <property type="match status" value="1"/>
</dbReference>
<dbReference type="Pfam" id="PF02170">
    <property type="entry name" value="PAZ"/>
    <property type="match status" value="1"/>
</dbReference>
<feature type="compositionally biased region" description="Low complexity" evidence="3">
    <location>
        <begin position="18"/>
        <end position="39"/>
    </location>
</feature>
<dbReference type="SUPFAM" id="SSF53098">
    <property type="entry name" value="Ribonuclease H-like"/>
    <property type="match status" value="1"/>
</dbReference>
<protein>
    <submittedName>
        <fullName evidence="6">Uncharacterized protein</fullName>
    </submittedName>
</protein>
<dbReference type="PANTHER" id="PTHR22891">
    <property type="entry name" value="EUKARYOTIC TRANSLATION INITIATION FACTOR 2C"/>
    <property type="match status" value="1"/>
</dbReference>
<reference evidence="7" key="1">
    <citation type="journal article" date="2017" name="Cell">
        <title>Insights into land plant evolution garnered from the Marchantia polymorpha genome.</title>
        <authorList>
            <person name="Bowman J.L."/>
            <person name="Kohchi T."/>
            <person name="Yamato K.T."/>
            <person name="Jenkins J."/>
            <person name="Shu S."/>
            <person name="Ishizaki K."/>
            <person name="Yamaoka S."/>
            <person name="Nishihama R."/>
            <person name="Nakamura Y."/>
            <person name="Berger F."/>
            <person name="Adam C."/>
            <person name="Aki S.S."/>
            <person name="Althoff F."/>
            <person name="Araki T."/>
            <person name="Arteaga-Vazquez M.A."/>
            <person name="Balasubrmanian S."/>
            <person name="Barry K."/>
            <person name="Bauer D."/>
            <person name="Boehm C.R."/>
            <person name="Briginshaw L."/>
            <person name="Caballero-Perez J."/>
            <person name="Catarino B."/>
            <person name="Chen F."/>
            <person name="Chiyoda S."/>
            <person name="Chovatia M."/>
            <person name="Davies K.M."/>
            <person name="Delmans M."/>
            <person name="Demura T."/>
            <person name="Dierschke T."/>
            <person name="Dolan L."/>
            <person name="Dorantes-Acosta A.E."/>
            <person name="Eklund D.M."/>
            <person name="Florent S.N."/>
            <person name="Flores-Sandoval E."/>
            <person name="Fujiyama A."/>
            <person name="Fukuzawa H."/>
            <person name="Galik B."/>
            <person name="Grimanelli D."/>
            <person name="Grimwood J."/>
            <person name="Grossniklaus U."/>
            <person name="Hamada T."/>
            <person name="Haseloff J."/>
            <person name="Hetherington A.J."/>
            <person name="Higo A."/>
            <person name="Hirakawa Y."/>
            <person name="Hundley H.N."/>
            <person name="Ikeda Y."/>
            <person name="Inoue K."/>
            <person name="Inoue S.I."/>
            <person name="Ishida S."/>
            <person name="Jia Q."/>
            <person name="Kakita M."/>
            <person name="Kanazawa T."/>
            <person name="Kawai Y."/>
            <person name="Kawashima T."/>
            <person name="Kennedy M."/>
            <person name="Kinose K."/>
            <person name="Kinoshita T."/>
            <person name="Kohara Y."/>
            <person name="Koide E."/>
            <person name="Komatsu K."/>
            <person name="Kopischke S."/>
            <person name="Kubo M."/>
            <person name="Kyozuka J."/>
            <person name="Lagercrantz U."/>
            <person name="Lin S.S."/>
            <person name="Lindquist E."/>
            <person name="Lipzen A.M."/>
            <person name="Lu C.W."/>
            <person name="De Luna E."/>
            <person name="Martienssen R.A."/>
            <person name="Minamino N."/>
            <person name="Mizutani M."/>
            <person name="Mizutani M."/>
            <person name="Mochizuki N."/>
            <person name="Monte I."/>
            <person name="Mosher R."/>
            <person name="Nagasaki H."/>
            <person name="Nakagami H."/>
            <person name="Naramoto S."/>
            <person name="Nishitani K."/>
            <person name="Ohtani M."/>
            <person name="Okamoto T."/>
            <person name="Okumura M."/>
            <person name="Phillips J."/>
            <person name="Pollak B."/>
            <person name="Reinders A."/>
            <person name="Rovekamp M."/>
            <person name="Sano R."/>
            <person name="Sawa S."/>
            <person name="Schmid M.W."/>
            <person name="Shirakawa M."/>
            <person name="Solano R."/>
            <person name="Spunde A."/>
            <person name="Suetsugu N."/>
            <person name="Sugano S."/>
            <person name="Sugiyama A."/>
            <person name="Sun R."/>
            <person name="Suzuki Y."/>
            <person name="Takenaka M."/>
            <person name="Takezawa D."/>
            <person name="Tomogane H."/>
            <person name="Tsuzuki M."/>
            <person name="Ueda T."/>
            <person name="Umeda M."/>
            <person name="Ward J.M."/>
            <person name="Watanabe Y."/>
            <person name="Yazaki K."/>
            <person name="Yokoyama R."/>
            <person name="Yoshitake Y."/>
            <person name="Yotsui I."/>
            <person name="Zachgo S."/>
            <person name="Schmutz J."/>
        </authorList>
    </citation>
    <scope>NUCLEOTIDE SEQUENCE [LARGE SCALE GENOMIC DNA]</scope>
    <source>
        <strain evidence="7">Tak-1</strain>
    </source>
</reference>
<dbReference type="InterPro" id="IPR036397">
    <property type="entry name" value="RNaseH_sf"/>
</dbReference>
<evidence type="ECO:0000313" key="6">
    <source>
        <dbReference type="EMBL" id="PTQ36249.1"/>
    </source>
</evidence>
<gene>
    <name evidence="6" type="ORF">MARPO_0065s0059</name>
</gene>
<dbReference type="AlphaFoldDB" id="A0A2R6WQU9"/>
<evidence type="ECO:0000256" key="3">
    <source>
        <dbReference type="SAM" id="MobiDB-lite"/>
    </source>
</evidence>
<keyword evidence="2" id="KW-0943">RNA-mediated gene silencing</keyword>
<dbReference type="Gene3D" id="3.40.50.2300">
    <property type="match status" value="1"/>
</dbReference>
<comment type="similarity">
    <text evidence="1">Belongs to the argonaute family. Ago subfamily.</text>
</comment>
<dbReference type="SMART" id="SM00950">
    <property type="entry name" value="Piwi"/>
    <property type="match status" value="1"/>
</dbReference>
<evidence type="ECO:0000313" key="7">
    <source>
        <dbReference type="Proteomes" id="UP000244005"/>
    </source>
</evidence>
<dbReference type="InterPro" id="IPR045246">
    <property type="entry name" value="Piwi_ago-like"/>
</dbReference>
<dbReference type="Gramene" id="Mp1g23190.1">
    <property type="protein sequence ID" value="Mp1g23190.1.cds"/>
    <property type="gene ID" value="Mp1g23190"/>
</dbReference>
<dbReference type="PROSITE" id="PS50821">
    <property type="entry name" value="PAZ"/>
    <property type="match status" value="1"/>
</dbReference>
<dbReference type="SMART" id="SM01163">
    <property type="entry name" value="DUF1785"/>
    <property type="match status" value="1"/>
</dbReference>
<dbReference type="InterPro" id="IPR014811">
    <property type="entry name" value="ArgoL1"/>
</dbReference>
<dbReference type="CDD" id="cd04657">
    <property type="entry name" value="Piwi_ago-like"/>
    <property type="match status" value="1"/>
</dbReference>
<organism evidence="6 7">
    <name type="scientific">Marchantia polymorpha</name>
    <name type="common">Common liverwort</name>
    <name type="synonym">Marchantia aquatica</name>
    <dbReference type="NCBI Taxonomy" id="3197"/>
    <lineage>
        <taxon>Eukaryota</taxon>
        <taxon>Viridiplantae</taxon>
        <taxon>Streptophyta</taxon>
        <taxon>Embryophyta</taxon>
        <taxon>Marchantiophyta</taxon>
        <taxon>Marchantiopsida</taxon>
        <taxon>Marchantiidae</taxon>
        <taxon>Marchantiales</taxon>
        <taxon>Marchantiaceae</taxon>
        <taxon>Marchantia</taxon>
    </lineage>
</organism>
<dbReference type="InterPro" id="IPR003100">
    <property type="entry name" value="PAZ_dom"/>
</dbReference>